<feature type="chain" id="PRO_5007999355" evidence="1">
    <location>
        <begin position="22"/>
        <end position="71"/>
    </location>
</feature>
<sequence>MHKGYWCKVLLISHYFRPVLSAGTCPVGRSSVLNRRLTRWSLAIVKLPLAWYHAGVHPNRRPAGMPPWHWR</sequence>
<name>A0A172E6T7_PHATR</name>
<evidence type="ECO:0000313" key="2">
    <source>
        <dbReference type="EMBL" id="AID23544.1"/>
    </source>
</evidence>
<reference evidence="2" key="1">
    <citation type="submission" date="2013-06" db="EMBL/GenBank/DDBJ databases">
        <title>Differently expressed genes of marine diatom grown under ocean acidification and different light conditions.</title>
        <authorList>
            <person name="Wang K.-J."/>
            <person name="Zhuang S.-F."/>
            <person name="Ren H.-L."/>
            <person name="Chen F.-Y."/>
            <person name="Li Y.-H."/>
            <person name="Chen R.-Y."/>
            <person name="Gao K.-S."/>
        </authorList>
    </citation>
    <scope>NUCLEOTIDE SEQUENCE</scope>
</reference>
<feature type="signal peptide" evidence="1">
    <location>
        <begin position="1"/>
        <end position="21"/>
    </location>
</feature>
<proteinExistence type="evidence at transcript level"/>
<keyword evidence="1" id="KW-0732">Signal</keyword>
<dbReference type="EMBL" id="KF302545">
    <property type="protein sequence ID" value="AID23544.1"/>
    <property type="molecule type" value="mRNA"/>
</dbReference>
<evidence type="ECO:0000256" key="1">
    <source>
        <dbReference type="SAM" id="SignalP"/>
    </source>
</evidence>
<dbReference type="AlphaFoldDB" id="A0A172E6T7"/>
<accession>A0A172E6T7</accession>
<protein>
    <submittedName>
        <fullName evidence="2">Beta-galactosidase alpha peptide</fullName>
    </submittedName>
</protein>
<organism evidence="2">
    <name type="scientific">Phaeodactylum tricornutum</name>
    <name type="common">Diatom</name>
    <dbReference type="NCBI Taxonomy" id="2850"/>
    <lineage>
        <taxon>Eukaryota</taxon>
        <taxon>Sar</taxon>
        <taxon>Stramenopiles</taxon>
        <taxon>Ochrophyta</taxon>
        <taxon>Bacillariophyta</taxon>
        <taxon>Bacillariophyceae</taxon>
        <taxon>Bacillariophycidae</taxon>
        <taxon>Naviculales</taxon>
        <taxon>Phaeodactylaceae</taxon>
        <taxon>Phaeodactylum</taxon>
    </lineage>
</organism>